<evidence type="ECO:0000256" key="11">
    <source>
        <dbReference type="PIRSR" id="PIRSR605002-2"/>
    </source>
</evidence>
<dbReference type="PANTHER" id="PTHR10466:SF0">
    <property type="entry name" value="PHOSPHOMANNOMUTASE"/>
    <property type="match status" value="1"/>
</dbReference>
<feature type="region of interest" description="Disordered" evidence="14">
    <location>
        <begin position="77"/>
        <end position="99"/>
    </location>
</feature>
<gene>
    <name evidence="16" type="ORF">TCE0_022f06294</name>
</gene>
<feature type="active site" description="Proton donor/acceptor" evidence="10">
    <location>
        <position position="253"/>
    </location>
</feature>
<dbReference type="GO" id="GO:0046872">
    <property type="term" value="F:metal ion binding"/>
    <property type="evidence" value="ECO:0007669"/>
    <property type="project" value="UniProtKB-KW"/>
</dbReference>
<dbReference type="InterPro" id="IPR023214">
    <property type="entry name" value="HAD_sf"/>
</dbReference>
<evidence type="ECO:0000256" key="13">
    <source>
        <dbReference type="RuleBase" id="RU361118"/>
    </source>
</evidence>
<organism evidence="16 17">
    <name type="scientific">Talaromyces pinophilus</name>
    <name type="common">Penicillium pinophilum</name>
    <dbReference type="NCBI Taxonomy" id="128442"/>
    <lineage>
        <taxon>Eukaryota</taxon>
        <taxon>Fungi</taxon>
        <taxon>Dikarya</taxon>
        <taxon>Ascomycota</taxon>
        <taxon>Pezizomycotina</taxon>
        <taxon>Eurotiomycetes</taxon>
        <taxon>Eurotiomycetidae</taxon>
        <taxon>Eurotiales</taxon>
        <taxon>Trichocomaceae</taxon>
        <taxon>Talaromyces</taxon>
        <taxon>Talaromyces sect. Talaromyces</taxon>
    </lineage>
</organism>
<evidence type="ECO:0000256" key="2">
    <source>
        <dbReference type="ARBA" id="ARBA00004699"/>
    </source>
</evidence>
<dbReference type="GO" id="GO:0009298">
    <property type="term" value="P:GDP-mannose biosynthetic process"/>
    <property type="evidence" value="ECO:0007669"/>
    <property type="project" value="UniProtKB-UniPathway"/>
</dbReference>
<evidence type="ECO:0000256" key="14">
    <source>
        <dbReference type="SAM" id="MobiDB-lite"/>
    </source>
</evidence>
<dbReference type="Pfam" id="PF00226">
    <property type="entry name" value="DnaJ"/>
    <property type="match status" value="1"/>
</dbReference>
<evidence type="ECO:0000256" key="4">
    <source>
        <dbReference type="ARBA" id="ARBA00011738"/>
    </source>
</evidence>
<evidence type="ECO:0000259" key="15">
    <source>
        <dbReference type="PROSITE" id="PS50076"/>
    </source>
</evidence>
<dbReference type="GO" id="GO:0006013">
    <property type="term" value="P:mannose metabolic process"/>
    <property type="evidence" value="ECO:0007669"/>
    <property type="project" value="TreeGrafter"/>
</dbReference>
<dbReference type="SFLD" id="SFLDS00003">
    <property type="entry name" value="Haloacid_Dehalogenase"/>
    <property type="match status" value="1"/>
</dbReference>
<feature type="binding site" evidence="12">
    <location>
        <position position="253"/>
    </location>
    <ligand>
        <name>Mg(2+)</name>
        <dbReference type="ChEBI" id="CHEBI:18420"/>
        <label>1</label>
    </ligand>
</feature>
<feature type="binding site" evidence="11">
    <location>
        <position position="260"/>
    </location>
    <ligand>
        <name>alpha-D-mannose 1-phosphate</name>
        <dbReference type="ChEBI" id="CHEBI:58409"/>
    </ligand>
</feature>
<dbReference type="AlphaFoldDB" id="A0A6V8H7S2"/>
<comment type="pathway">
    <text evidence="2 13">Nucleotide-sugar biosynthesis; GDP-alpha-D-mannose biosynthesis; alpha-D-mannose 1-phosphate from D-fructose 6-phosphate: step 2/2.</text>
</comment>
<keyword evidence="17" id="KW-1185">Reference proteome</keyword>
<evidence type="ECO:0000256" key="5">
    <source>
        <dbReference type="ARBA" id="ARBA00012730"/>
    </source>
</evidence>
<feature type="active site" description="Nucleophile" evidence="10">
    <location>
        <position position="251"/>
    </location>
</feature>
<dbReference type="PANTHER" id="PTHR10466">
    <property type="entry name" value="PHOSPHOMANNOMUTASE"/>
    <property type="match status" value="1"/>
</dbReference>
<comment type="catalytic activity">
    <reaction evidence="13">
        <text>alpha-D-mannose 1-phosphate = D-mannose 6-phosphate</text>
        <dbReference type="Rhea" id="RHEA:11140"/>
        <dbReference type="ChEBI" id="CHEBI:58409"/>
        <dbReference type="ChEBI" id="CHEBI:58735"/>
        <dbReference type="EC" id="5.4.2.8"/>
    </reaction>
</comment>
<dbReference type="InterPro" id="IPR043169">
    <property type="entry name" value="PMM_cap"/>
</dbReference>
<dbReference type="InterPro" id="IPR036412">
    <property type="entry name" value="HAD-like_sf"/>
</dbReference>
<comment type="cofactor">
    <cofactor evidence="12">
        <name>Mg(2+)</name>
        <dbReference type="ChEBI" id="CHEBI:18420"/>
    </cofactor>
</comment>
<comment type="subunit">
    <text evidence="4 13">Homodimer.</text>
</comment>
<proteinExistence type="inferred from homology"/>
<dbReference type="Proteomes" id="UP000053095">
    <property type="component" value="Unassembled WGS sequence"/>
</dbReference>
<evidence type="ECO:0000313" key="16">
    <source>
        <dbReference type="EMBL" id="GAM36865.1"/>
    </source>
</evidence>
<feature type="binding site" evidence="11">
    <location>
        <position position="376"/>
    </location>
    <ligand>
        <name>alpha-D-mannose 1-phosphate</name>
        <dbReference type="ChEBI" id="CHEBI:58409"/>
    </ligand>
</feature>
<dbReference type="SFLD" id="SFLDF00445">
    <property type="entry name" value="alpha-phosphomannomutase"/>
    <property type="match status" value="1"/>
</dbReference>
<dbReference type="GO" id="GO:0006487">
    <property type="term" value="P:protein N-linked glycosylation"/>
    <property type="evidence" value="ECO:0007669"/>
    <property type="project" value="TreeGrafter"/>
</dbReference>
<evidence type="ECO:0000313" key="17">
    <source>
        <dbReference type="Proteomes" id="UP000053095"/>
    </source>
</evidence>
<dbReference type="UniPathway" id="UPA00126">
    <property type="reaction ID" value="UER00424"/>
</dbReference>
<dbReference type="Gene3D" id="3.40.50.1000">
    <property type="entry name" value="HAD superfamily/HAD-like"/>
    <property type="match status" value="1"/>
</dbReference>
<feature type="binding site" evidence="12">
    <location>
        <position position="474"/>
    </location>
    <ligand>
        <name>Mg(2+)</name>
        <dbReference type="ChEBI" id="CHEBI:18420"/>
        <label>1</label>
    </ligand>
</feature>
<dbReference type="FunFam" id="3.30.1240.20:FF:000001">
    <property type="entry name" value="Phosphomannomutase"/>
    <property type="match status" value="1"/>
</dbReference>
<dbReference type="EC" id="5.4.2.8" evidence="5 13"/>
<dbReference type="SFLD" id="SFLDG01143">
    <property type="entry name" value="C2.B.3:_Phosphomannomutase_Lik"/>
    <property type="match status" value="1"/>
</dbReference>
<dbReference type="SUPFAM" id="SSF46565">
    <property type="entry name" value="Chaperone J-domain"/>
    <property type="match status" value="1"/>
</dbReference>
<comment type="similarity">
    <text evidence="3 13">Belongs to the eukaryotic PMM family.</text>
</comment>
<dbReference type="GO" id="GO:0005829">
    <property type="term" value="C:cytosol"/>
    <property type="evidence" value="ECO:0007669"/>
    <property type="project" value="TreeGrafter"/>
</dbReference>
<evidence type="ECO:0000256" key="8">
    <source>
        <dbReference type="ARBA" id="ARBA00022842"/>
    </source>
</evidence>
<dbReference type="NCBIfam" id="TIGR01484">
    <property type="entry name" value="HAD-SF-IIB"/>
    <property type="match status" value="1"/>
</dbReference>
<feature type="domain" description="J" evidence="15">
    <location>
        <begin position="6"/>
        <end position="75"/>
    </location>
</feature>
<feature type="binding site" evidence="11">
    <location>
        <position position="383"/>
    </location>
    <ligand>
        <name>alpha-D-mannose 1-phosphate</name>
        <dbReference type="ChEBI" id="CHEBI:58409"/>
    </ligand>
</feature>
<dbReference type="PRINTS" id="PR00625">
    <property type="entry name" value="JDOMAIN"/>
</dbReference>
<dbReference type="EMBL" id="DF933818">
    <property type="protein sequence ID" value="GAM36865.1"/>
    <property type="molecule type" value="Genomic_DNA"/>
</dbReference>
<evidence type="ECO:0000256" key="6">
    <source>
        <dbReference type="ARBA" id="ARBA00022490"/>
    </source>
</evidence>
<keyword evidence="7 12" id="KW-0479">Metal-binding</keyword>
<feature type="binding site" evidence="12">
    <location>
        <position position="469"/>
    </location>
    <ligand>
        <name>Mg(2+)</name>
        <dbReference type="ChEBI" id="CHEBI:18420"/>
        <label>1</label>
    </ligand>
</feature>
<evidence type="ECO:0000256" key="1">
    <source>
        <dbReference type="ARBA" id="ARBA00004496"/>
    </source>
</evidence>
<sequence length="495" mass="55262">MASQPDYYKVLGISPTATQQEIRTAYKRASLRTHPDRVPVDAPDRASRTKQFQRVNDAYYTLSDPERRRDYDSARRSYFGDDRSESADEDIPRGGAGGFPWSSFDFSGSEQEREGRDSNQFGSIFEEMLREEGLASDETDTTGQRRSVPTKKFWSIVGAVSGGALGFIVANVPGALAGAVAGNRLGAVRDAKGKSVYDVFIELPQSDRARLLSELAAKVFQTTLENMATAAVSVYPSLENRPLKGTVVLFDVDKTLSPARGSASPEMLTLLSQLRHKCAIGYVGGSDFSKQQEQLGSSTVSVTSLFDFCFSENGLNAFRLGEPLASTSFIQWLGEEKYQNMVNFLLKYLSEVRLPKKRGTFIEFRTGMINVSPIGRNATVEERNEFEEYDRIHNVRKTLVEALKKEFPDYGLTYSIGGQISFDVFPTGWDKTYCLRHIEAEKGITGVEYKDIHFFGDKCFPGGNDYEIYSDPRTIGHSVTDPDDTIKQLKELFQL</sequence>
<feature type="compositionally biased region" description="Basic and acidic residues" evidence="14">
    <location>
        <begin position="77"/>
        <end position="92"/>
    </location>
</feature>
<dbReference type="Gene3D" id="3.30.1240.20">
    <property type="match status" value="1"/>
</dbReference>
<keyword evidence="9 13" id="KW-0413">Isomerase</keyword>
<evidence type="ECO:0000256" key="10">
    <source>
        <dbReference type="PIRSR" id="PIRSR605002-1"/>
    </source>
</evidence>
<feature type="compositionally biased region" description="Basic and acidic residues" evidence="14">
    <location>
        <begin position="33"/>
        <end position="47"/>
    </location>
</feature>
<dbReference type="Pfam" id="PF03332">
    <property type="entry name" value="PMM"/>
    <property type="match status" value="1"/>
</dbReference>
<evidence type="ECO:0000256" key="7">
    <source>
        <dbReference type="ARBA" id="ARBA00022723"/>
    </source>
</evidence>
<reference evidence="17" key="1">
    <citation type="journal article" date="2015" name="Genome Announc.">
        <title>Draft genome sequence of Talaromyces cellulolyticus strain Y-94, a source of lignocellulosic biomass-degrading enzymes.</title>
        <authorList>
            <person name="Fujii T."/>
            <person name="Koike H."/>
            <person name="Sawayama S."/>
            <person name="Yano S."/>
            <person name="Inoue H."/>
        </authorList>
    </citation>
    <scope>NUCLEOTIDE SEQUENCE [LARGE SCALE GENOMIC DNA]</scope>
    <source>
        <strain evidence="17">Y-94</strain>
    </source>
</reference>
<dbReference type="InterPro" id="IPR036869">
    <property type="entry name" value="J_dom_sf"/>
</dbReference>
<protein>
    <recommendedName>
        <fullName evidence="5 13">Phosphomannomutase</fullName>
        <ecNumber evidence="5 13">5.4.2.8</ecNumber>
    </recommendedName>
</protein>
<dbReference type="InterPro" id="IPR006379">
    <property type="entry name" value="HAD-SF_hydro_IIB"/>
</dbReference>
<dbReference type="CDD" id="cd02585">
    <property type="entry name" value="HAD_PMM"/>
    <property type="match status" value="1"/>
</dbReference>
<evidence type="ECO:0000256" key="9">
    <source>
        <dbReference type="ARBA" id="ARBA00023235"/>
    </source>
</evidence>
<feature type="binding site" evidence="12">
    <location>
        <position position="471"/>
    </location>
    <ligand>
        <name>Mg(2+)</name>
        <dbReference type="ChEBI" id="CHEBI:18420"/>
        <label>1</label>
    </ligand>
</feature>
<feature type="binding site" evidence="11">
    <location>
        <position position="421"/>
    </location>
    <ligand>
        <name>alpha-D-mannose 1-phosphate</name>
        <dbReference type="ChEBI" id="CHEBI:58409"/>
    </ligand>
</feature>
<accession>A0A6V8H7S2</accession>
<comment type="caution">
    <text evidence="16">The sequence shown here is derived from an EMBL/GenBank/DDBJ whole genome shotgun (WGS) entry which is preliminary data.</text>
</comment>
<dbReference type="InterPro" id="IPR005002">
    <property type="entry name" value="PMM"/>
</dbReference>
<dbReference type="PROSITE" id="PS50076">
    <property type="entry name" value="DNAJ_2"/>
    <property type="match status" value="1"/>
</dbReference>
<evidence type="ECO:0000256" key="12">
    <source>
        <dbReference type="PIRSR" id="PIRSR605002-3"/>
    </source>
</evidence>
<comment type="subcellular location">
    <subcellularLocation>
        <location evidence="1 13">Cytoplasm</location>
    </subcellularLocation>
</comment>
<dbReference type="Gene3D" id="1.10.287.110">
    <property type="entry name" value="DnaJ domain"/>
    <property type="match status" value="1"/>
</dbReference>
<dbReference type="SUPFAM" id="SSF56784">
    <property type="entry name" value="HAD-like"/>
    <property type="match status" value="1"/>
</dbReference>
<feature type="binding site" evidence="12">
    <location>
        <position position="457"/>
    </location>
    <ligand>
        <name>Mg(2+)</name>
        <dbReference type="ChEBI" id="CHEBI:18420"/>
        <label>1</label>
    </ligand>
</feature>
<evidence type="ECO:0000256" key="3">
    <source>
        <dbReference type="ARBA" id="ARBA00009736"/>
    </source>
</evidence>
<dbReference type="SMART" id="SM00271">
    <property type="entry name" value="DnaJ"/>
    <property type="match status" value="1"/>
</dbReference>
<dbReference type="InterPro" id="IPR001623">
    <property type="entry name" value="DnaJ_domain"/>
</dbReference>
<name>A0A6V8H7S2_TALPI</name>
<keyword evidence="6 13" id="KW-0963">Cytoplasm</keyword>
<dbReference type="CDD" id="cd06257">
    <property type="entry name" value="DnaJ"/>
    <property type="match status" value="1"/>
</dbReference>
<comment type="function">
    <text evidence="13">Involved in the synthesis of the GDP-mannose and dolichol-phosphate-mannose required for a number of critical mannosyl transfer reactions.</text>
</comment>
<feature type="binding site" evidence="11">
    <location>
        <position position="423"/>
    </location>
    <ligand>
        <name>alpha-D-mannose 1-phosphate</name>
        <dbReference type="ChEBI" id="CHEBI:58409"/>
    </ligand>
</feature>
<feature type="binding site" evidence="11">
    <location>
        <position position="365"/>
    </location>
    <ligand>
        <name>alpha-D-mannose 1-phosphate</name>
        <dbReference type="ChEBI" id="CHEBI:58409"/>
    </ligand>
</feature>
<dbReference type="SFLD" id="SFLDG01140">
    <property type="entry name" value="C2.B:_Phosphomannomutase_and_P"/>
    <property type="match status" value="1"/>
</dbReference>
<feature type="region of interest" description="Disordered" evidence="14">
    <location>
        <begin position="30"/>
        <end position="51"/>
    </location>
</feature>
<dbReference type="GO" id="GO:0004615">
    <property type="term" value="F:phosphomannomutase activity"/>
    <property type="evidence" value="ECO:0007669"/>
    <property type="project" value="UniProtKB-EC"/>
</dbReference>
<keyword evidence="8 12" id="KW-0460">Magnesium</keyword>
<feature type="binding site" evidence="12">
    <location>
        <position position="251"/>
    </location>
    <ligand>
        <name>Mg(2+)</name>
        <dbReference type="ChEBI" id="CHEBI:18420"/>
        <label>1</label>
    </ligand>
</feature>